<dbReference type="GO" id="GO:0009279">
    <property type="term" value="C:cell outer membrane"/>
    <property type="evidence" value="ECO:0007669"/>
    <property type="project" value="UniProtKB-SubCell"/>
</dbReference>
<evidence type="ECO:0000256" key="13">
    <source>
        <dbReference type="HAMAP-Rule" id="MF_00233"/>
    </source>
</evidence>
<dbReference type="EMBL" id="PEIB01000005">
    <property type="protein sequence ID" value="RXJ73866.1"/>
    <property type="molecule type" value="Genomic_DNA"/>
</dbReference>
<dbReference type="HAMAP" id="MF_00233">
    <property type="entry name" value="LolB"/>
    <property type="match status" value="1"/>
</dbReference>
<keyword evidence="15" id="KW-1185">Reference proteome</keyword>
<gene>
    <name evidence="13 14" type="primary">lolB</name>
    <name evidence="14" type="ORF">CS022_06045</name>
</gene>
<evidence type="ECO:0000256" key="5">
    <source>
        <dbReference type="ARBA" id="ARBA00022448"/>
    </source>
</evidence>
<comment type="subunit">
    <text evidence="3 13">Monomer.</text>
</comment>
<dbReference type="CDD" id="cd16326">
    <property type="entry name" value="LolB"/>
    <property type="match status" value="1"/>
</dbReference>
<proteinExistence type="inferred from homology"/>
<evidence type="ECO:0000256" key="2">
    <source>
        <dbReference type="ARBA" id="ARBA00009696"/>
    </source>
</evidence>
<protein>
    <recommendedName>
        <fullName evidence="4 13">Outer-membrane lipoprotein LolB</fullName>
    </recommendedName>
</protein>
<keyword evidence="6" id="KW-0732">Signal</keyword>
<evidence type="ECO:0000256" key="1">
    <source>
        <dbReference type="ARBA" id="ARBA00004459"/>
    </source>
</evidence>
<dbReference type="InterPro" id="IPR004565">
    <property type="entry name" value="OM_lipoprot_LolB"/>
</dbReference>
<evidence type="ECO:0000256" key="12">
    <source>
        <dbReference type="ARBA" id="ARBA00023288"/>
    </source>
</evidence>
<comment type="similarity">
    <text evidence="2 13">Belongs to the LolB family.</text>
</comment>
<sequence>MVFGSFLSFSRRDIRQIEKKTVCTLHIFPIQRHTSAVSSKRSFTMSRQQSALITCFILFFLSACSSVPKTPDISWETQQQKLKALTEFEARGVVGFISLNQRISAKFIWEQNGENVKLRLYKDLAGTLMTLKSANDVTEVTDKDGNIYQGTDAESLMKELTGIDLPVSNLPGWLKGLPGKMEDYELDDKARVGSITSSDSSANWSLSYLMYTMENTVALPARINMNNGKQRVKIQIKDWVL</sequence>
<evidence type="ECO:0000256" key="11">
    <source>
        <dbReference type="ARBA" id="ARBA00023237"/>
    </source>
</evidence>
<dbReference type="Pfam" id="PF03550">
    <property type="entry name" value="LolB"/>
    <property type="match status" value="1"/>
</dbReference>
<dbReference type="NCBIfam" id="TIGR00548">
    <property type="entry name" value="lolB"/>
    <property type="match status" value="1"/>
</dbReference>
<dbReference type="Proteomes" id="UP000290287">
    <property type="component" value="Unassembled WGS sequence"/>
</dbReference>
<evidence type="ECO:0000256" key="6">
    <source>
        <dbReference type="ARBA" id="ARBA00022729"/>
    </source>
</evidence>
<keyword evidence="12 14" id="KW-0449">Lipoprotein</keyword>
<dbReference type="GO" id="GO:0044874">
    <property type="term" value="P:lipoprotein localization to outer membrane"/>
    <property type="evidence" value="ECO:0007669"/>
    <property type="project" value="UniProtKB-UniRule"/>
</dbReference>
<reference evidence="14 15" key="1">
    <citation type="submission" date="2017-10" db="EMBL/GenBank/DDBJ databases">
        <title>Nyctiphanis sp. nov., isolated from the stomach of the euphausiid Nyctiphanes simplex (Hansen, 1911) in the Gulf of California.</title>
        <authorList>
            <person name="Gomez-Gil B."/>
            <person name="Aguilar-Mendez M."/>
            <person name="Lopez-Cortes A."/>
            <person name="Gomez-Gutierrez J."/>
            <person name="Roque A."/>
            <person name="Lang E."/>
            <person name="Gonzalez-Castillo A."/>
        </authorList>
    </citation>
    <scope>NUCLEOTIDE SEQUENCE [LARGE SCALE GENOMIC DNA]</scope>
    <source>
        <strain evidence="14 15">CAIM 600</strain>
    </source>
</reference>
<keyword evidence="10 13" id="KW-0143">Chaperone</keyword>
<keyword evidence="8 13" id="KW-0472">Membrane</keyword>
<evidence type="ECO:0000256" key="4">
    <source>
        <dbReference type="ARBA" id="ARBA00016202"/>
    </source>
</evidence>
<keyword evidence="5 13" id="KW-0813">Transport</keyword>
<evidence type="ECO:0000256" key="8">
    <source>
        <dbReference type="ARBA" id="ARBA00023136"/>
    </source>
</evidence>
<evidence type="ECO:0000313" key="15">
    <source>
        <dbReference type="Proteomes" id="UP000290287"/>
    </source>
</evidence>
<name>A0A4Q0YRW7_9GAMM</name>
<comment type="function">
    <text evidence="13">Plays a critical role in the incorporation of lipoproteins in the outer membrane after they are released by the LolA protein.</text>
</comment>
<dbReference type="Gene3D" id="2.50.20.10">
    <property type="entry name" value="Lipoprotein localisation LolA/LolB/LppX"/>
    <property type="match status" value="1"/>
</dbReference>
<dbReference type="InterPro" id="IPR029046">
    <property type="entry name" value="LolA/LolB/LppX"/>
</dbReference>
<keyword evidence="11 13" id="KW-0998">Cell outer membrane</keyword>
<evidence type="ECO:0000256" key="10">
    <source>
        <dbReference type="ARBA" id="ARBA00023186"/>
    </source>
</evidence>
<comment type="caution">
    <text evidence="14">The sequence shown here is derived from an EMBL/GenBank/DDBJ whole genome shotgun (WGS) entry which is preliminary data.</text>
</comment>
<evidence type="ECO:0000313" key="14">
    <source>
        <dbReference type="EMBL" id="RXJ73866.1"/>
    </source>
</evidence>
<evidence type="ECO:0000256" key="3">
    <source>
        <dbReference type="ARBA" id="ARBA00011245"/>
    </source>
</evidence>
<evidence type="ECO:0000256" key="7">
    <source>
        <dbReference type="ARBA" id="ARBA00022927"/>
    </source>
</evidence>
<dbReference type="AlphaFoldDB" id="A0A4Q0YRW7"/>
<dbReference type="GO" id="GO:0015031">
    <property type="term" value="P:protein transport"/>
    <property type="evidence" value="ECO:0007669"/>
    <property type="project" value="UniProtKB-KW"/>
</dbReference>
<dbReference type="SUPFAM" id="SSF89392">
    <property type="entry name" value="Prokaryotic lipoproteins and lipoprotein localization factors"/>
    <property type="match status" value="1"/>
</dbReference>
<keyword evidence="9" id="KW-0564">Palmitate</keyword>
<accession>A0A4Q0YRW7</accession>
<keyword evidence="7 13" id="KW-0653">Protein transport</keyword>
<organism evidence="14 15">
    <name type="scientific">Veronia nyctiphanis</name>
    <dbReference type="NCBI Taxonomy" id="1278244"/>
    <lineage>
        <taxon>Bacteria</taxon>
        <taxon>Pseudomonadati</taxon>
        <taxon>Pseudomonadota</taxon>
        <taxon>Gammaproteobacteria</taxon>
        <taxon>Vibrionales</taxon>
        <taxon>Vibrionaceae</taxon>
        <taxon>Veronia</taxon>
    </lineage>
</organism>
<comment type="subcellular location">
    <subcellularLocation>
        <location evidence="1">Cell outer membrane</location>
        <topology evidence="1">Lipid-anchor</topology>
    </subcellularLocation>
</comment>
<evidence type="ECO:0000256" key="9">
    <source>
        <dbReference type="ARBA" id="ARBA00023139"/>
    </source>
</evidence>